<accession>A0A917MSU4</accession>
<dbReference type="Proteomes" id="UP000627292">
    <property type="component" value="Unassembled WGS sequence"/>
</dbReference>
<dbReference type="SUPFAM" id="SSF109604">
    <property type="entry name" value="HD-domain/PDEase-like"/>
    <property type="match status" value="1"/>
</dbReference>
<dbReference type="EMBL" id="BMIB01000001">
    <property type="protein sequence ID" value="GGH61443.1"/>
    <property type="molecule type" value="Genomic_DNA"/>
</dbReference>
<name>A0A917MSU4_9BACT</name>
<proteinExistence type="predicted"/>
<evidence type="ECO:0000313" key="2">
    <source>
        <dbReference type="Proteomes" id="UP000627292"/>
    </source>
</evidence>
<comment type="caution">
    <text evidence="1">The sequence shown here is derived from an EMBL/GenBank/DDBJ whole genome shotgun (WGS) entry which is preliminary data.</text>
</comment>
<protein>
    <recommendedName>
        <fullName evidence="3">HD domain-containing protein</fullName>
    </recommendedName>
</protein>
<evidence type="ECO:0000313" key="1">
    <source>
        <dbReference type="EMBL" id="GGH61443.1"/>
    </source>
</evidence>
<dbReference type="AlphaFoldDB" id="A0A917MSU4"/>
<gene>
    <name evidence="1" type="ORF">GCM10011379_10420</name>
</gene>
<keyword evidence="2" id="KW-1185">Reference proteome</keyword>
<evidence type="ECO:0008006" key="3">
    <source>
        <dbReference type="Google" id="ProtNLM"/>
    </source>
</evidence>
<reference evidence="1" key="1">
    <citation type="journal article" date="2014" name="Int. J. Syst. Evol. Microbiol.">
        <title>Complete genome sequence of Corynebacterium casei LMG S-19264T (=DSM 44701T), isolated from a smear-ripened cheese.</title>
        <authorList>
            <consortium name="US DOE Joint Genome Institute (JGI-PGF)"/>
            <person name="Walter F."/>
            <person name="Albersmeier A."/>
            <person name="Kalinowski J."/>
            <person name="Ruckert C."/>
        </authorList>
    </citation>
    <scope>NUCLEOTIDE SEQUENCE</scope>
    <source>
        <strain evidence="1">CGMCC 1.15290</strain>
    </source>
</reference>
<organism evidence="1 2">
    <name type="scientific">Filimonas zeae</name>
    <dbReference type="NCBI Taxonomy" id="1737353"/>
    <lineage>
        <taxon>Bacteria</taxon>
        <taxon>Pseudomonadati</taxon>
        <taxon>Bacteroidota</taxon>
        <taxon>Chitinophagia</taxon>
        <taxon>Chitinophagales</taxon>
        <taxon>Chitinophagaceae</taxon>
        <taxon>Filimonas</taxon>
    </lineage>
</organism>
<reference evidence="1" key="2">
    <citation type="submission" date="2020-09" db="EMBL/GenBank/DDBJ databases">
        <authorList>
            <person name="Sun Q."/>
            <person name="Zhou Y."/>
        </authorList>
    </citation>
    <scope>NUCLEOTIDE SEQUENCE</scope>
    <source>
        <strain evidence="1">CGMCC 1.15290</strain>
    </source>
</reference>
<dbReference type="Gene3D" id="1.10.3210.10">
    <property type="entry name" value="Hypothetical protein af1432"/>
    <property type="match status" value="1"/>
</dbReference>
<sequence>MYKSANMTLERAIEIAVNAHKGQTDKYGAPYIGHVLRVMNMGITEEEKICGVLHDVVEDTGWTFEQLEAEGLSPFILEGLRGVTKLSEEEDYDHFIQRTLQHPLSCTVKLNDLTDNMDVRRIPEVTEKDISRLNKYLKAYRIITAHRIATQAEKR</sequence>